<comment type="function">
    <text evidence="2 8">Catalyzes the removal of elemental sulfur and selenium atoms from L-cysteine, L-cystine, L-selenocysteine, and L-selenocystine to produce L-alanine.</text>
</comment>
<dbReference type="Gene3D" id="3.40.640.10">
    <property type="entry name" value="Type I PLP-dependent aspartate aminotransferase-like (Major domain)"/>
    <property type="match status" value="1"/>
</dbReference>
<dbReference type="PANTHER" id="PTHR43586">
    <property type="entry name" value="CYSTEINE DESULFURASE"/>
    <property type="match status" value="1"/>
</dbReference>
<evidence type="ECO:0000259" key="9">
    <source>
        <dbReference type="Pfam" id="PF00266"/>
    </source>
</evidence>
<reference evidence="10" key="2">
    <citation type="journal article" date="2021" name="PeerJ">
        <title>Extensive microbial diversity within the chicken gut microbiome revealed by metagenomics and culture.</title>
        <authorList>
            <person name="Gilroy R."/>
            <person name="Ravi A."/>
            <person name="Getino M."/>
            <person name="Pursley I."/>
            <person name="Horton D.L."/>
            <person name="Alikhan N.F."/>
            <person name="Baker D."/>
            <person name="Gharbi K."/>
            <person name="Hall N."/>
            <person name="Watson M."/>
            <person name="Adriaenssens E.M."/>
            <person name="Foster-Nyarko E."/>
            <person name="Jarju S."/>
            <person name="Secka A."/>
            <person name="Antonio M."/>
            <person name="Oren A."/>
            <person name="Chaudhuri R.R."/>
            <person name="La Ragione R."/>
            <person name="Hildebrand F."/>
            <person name="Pallen M.J."/>
        </authorList>
    </citation>
    <scope>NUCLEOTIDE SEQUENCE</scope>
    <source>
        <strain evidence="10">10669</strain>
    </source>
</reference>
<evidence type="ECO:0000313" key="10">
    <source>
        <dbReference type="EMBL" id="HIV04137.1"/>
    </source>
</evidence>
<dbReference type="GO" id="GO:0031071">
    <property type="term" value="F:cysteine desulfurase activity"/>
    <property type="evidence" value="ECO:0007669"/>
    <property type="project" value="UniProtKB-UniRule"/>
</dbReference>
<evidence type="ECO:0000256" key="4">
    <source>
        <dbReference type="ARBA" id="ARBA00022679"/>
    </source>
</evidence>
<dbReference type="InterPro" id="IPR015421">
    <property type="entry name" value="PyrdxlP-dep_Trfase_major"/>
</dbReference>
<dbReference type="CDD" id="cd06453">
    <property type="entry name" value="SufS_like"/>
    <property type="match status" value="1"/>
</dbReference>
<dbReference type="InterPro" id="IPR015424">
    <property type="entry name" value="PyrdxlP-dep_Trfase"/>
</dbReference>
<dbReference type="InterPro" id="IPR016454">
    <property type="entry name" value="Cysteine_dSase"/>
</dbReference>
<dbReference type="PANTHER" id="PTHR43586:SF8">
    <property type="entry name" value="CYSTEINE DESULFURASE 1, CHLOROPLASTIC"/>
    <property type="match status" value="1"/>
</dbReference>
<dbReference type="PROSITE" id="PS00595">
    <property type="entry name" value="AA_TRANSFER_CLASS_5"/>
    <property type="match status" value="1"/>
</dbReference>
<comment type="catalytic activity">
    <reaction evidence="6 8">
        <text>(sulfur carrier)-H + L-cysteine = (sulfur carrier)-SH + L-alanine</text>
        <dbReference type="Rhea" id="RHEA:43892"/>
        <dbReference type="Rhea" id="RHEA-COMP:14737"/>
        <dbReference type="Rhea" id="RHEA-COMP:14739"/>
        <dbReference type="ChEBI" id="CHEBI:29917"/>
        <dbReference type="ChEBI" id="CHEBI:35235"/>
        <dbReference type="ChEBI" id="CHEBI:57972"/>
        <dbReference type="ChEBI" id="CHEBI:64428"/>
        <dbReference type="EC" id="2.8.1.7"/>
    </reaction>
</comment>
<dbReference type="EMBL" id="DVOG01000081">
    <property type="protein sequence ID" value="HIV04137.1"/>
    <property type="molecule type" value="Genomic_DNA"/>
</dbReference>
<dbReference type="PIRSF" id="PIRSF005572">
    <property type="entry name" value="NifS"/>
    <property type="match status" value="1"/>
</dbReference>
<keyword evidence="4 8" id="KW-0808">Transferase</keyword>
<evidence type="ECO:0000313" key="11">
    <source>
        <dbReference type="Proteomes" id="UP000886812"/>
    </source>
</evidence>
<evidence type="ECO:0000256" key="8">
    <source>
        <dbReference type="RuleBase" id="RU004506"/>
    </source>
</evidence>
<organism evidence="10 11">
    <name type="scientific">Candidatus Spyradosoma merdigallinarum</name>
    <dbReference type="NCBI Taxonomy" id="2840950"/>
    <lineage>
        <taxon>Bacteria</taxon>
        <taxon>Pseudomonadati</taxon>
        <taxon>Verrucomicrobiota</taxon>
        <taxon>Opitutia</taxon>
        <taxon>Opitutia incertae sedis</taxon>
        <taxon>Candidatus Spyradosoma</taxon>
    </lineage>
</organism>
<evidence type="ECO:0000256" key="3">
    <source>
        <dbReference type="ARBA" id="ARBA00010447"/>
    </source>
</evidence>
<comment type="similarity">
    <text evidence="3 8">Belongs to the class-V pyridoxal-phosphate-dependent aminotransferase family. Csd subfamily.</text>
</comment>
<dbReference type="Gene3D" id="3.90.1150.10">
    <property type="entry name" value="Aspartate Aminotransferase, domain 1"/>
    <property type="match status" value="1"/>
</dbReference>
<dbReference type="InterPro" id="IPR020578">
    <property type="entry name" value="Aminotrans_V_PyrdxlP_BS"/>
</dbReference>
<comment type="caution">
    <text evidence="10">The sequence shown here is derived from an EMBL/GenBank/DDBJ whole genome shotgun (WGS) entry which is preliminary data.</text>
</comment>
<dbReference type="NCBIfam" id="TIGR01979">
    <property type="entry name" value="sufS"/>
    <property type="match status" value="1"/>
</dbReference>
<protein>
    <recommendedName>
        <fullName evidence="8">Cysteine desulfurase</fullName>
        <ecNumber evidence="8">2.8.1.7</ecNumber>
    </recommendedName>
</protein>
<dbReference type="AlphaFoldDB" id="A0A9D1T1I4"/>
<dbReference type="Pfam" id="PF00266">
    <property type="entry name" value="Aminotran_5"/>
    <property type="match status" value="1"/>
</dbReference>
<proteinExistence type="inferred from homology"/>
<dbReference type="GO" id="GO:0006534">
    <property type="term" value="P:cysteine metabolic process"/>
    <property type="evidence" value="ECO:0007669"/>
    <property type="project" value="UniProtKB-UniRule"/>
</dbReference>
<dbReference type="InterPro" id="IPR010970">
    <property type="entry name" value="Cys_dSase_SufS"/>
</dbReference>
<dbReference type="InterPro" id="IPR000192">
    <property type="entry name" value="Aminotrans_V_dom"/>
</dbReference>
<dbReference type="EC" id="2.8.1.7" evidence="8"/>
<dbReference type="SUPFAM" id="SSF53383">
    <property type="entry name" value="PLP-dependent transferases"/>
    <property type="match status" value="1"/>
</dbReference>
<dbReference type="Proteomes" id="UP000886812">
    <property type="component" value="Unassembled WGS sequence"/>
</dbReference>
<name>A0A9D1T1I4_9BACT</name>
<evidence type="ECO:0000256" key="1">
    <source>
        <dbReference type="ARBA" id="ARBA00001933"/>
    </source>
</evidence>
<reference evidence="10" key="1">
    <citation type="submission" date="2020-10" db="EMBL/GenBank/DDBJ databases">
        <authorList>
            <person name="Gilroy R."/>
        </authorList>
    </citation>
    <scope>NUCLEOTIDE SEQUENCE</scope>
    <source>
        <strain evidence="10">10669</strain>
    </source>
</reference>
<dbReference type="InterPro" id="IPR015422">
    <property type="entry name" value="PyrdxlP-dep_Trfase_small"/>
</dbReference>
<sequence>MSFDVEKIRTDFPLLRGNPGLAYLDGAATAQKPQCVIDAVSRFYSEENANIHRGLYHLSQAATAAFEHARERAAAFIGAREPRECVFTRGATEAINLVAASWGGANLREGDEILITHMEHHADIVPWQLVAARTGARLVVAPIFDDGSLDMEAFAKKISPRTKIVGAVHVSNALGTVNPVKEICALAHAAGALALVDAAQSSAHFALDVQDIGCDFLVFSGHKVCGPTGIGVLYGRAEVLEKMPPYQGGGDMIETVDFAGTTYRGIPGRFEAGTPDIAGAVGLAAALDYVAALRPHAQAHEEALLEYATEKLLAEVPEIRIFGTAKEKASVISFRLGDVHPSDVGMLLDTFGIAVRVGHHCAMPLMKRLGVTGTARASFSFYNTFEEADRFVAALRKIRGMF</sequence>
<feature type="domain" description="Aminotransferase class V" evidence="9">
    <location>
        <begin position="23"/>
        <end position="391"/>
    </location>
</feature>
<evidence type="ECO:0000256" key="5">
    <source>
        <dbReference type="ARBA" id="ARBA00022898"/>
    </source>
</evidence>
<dbReference type="GO" id="GO:0030170">
    <property type="term" value="F:pyridoxal phosphate binding"/>
    <property type="evidence" value="ECO:0007669"/>
    <property type="project" value="UniProtKB-UniRule"/>
</dbReference>
<evidence type="ECO:0000256" key="6">
    <source>
        <dbReference type="ARBA" id="ARBA00050776"/>
    </source>
</evidence>
<gene>
    <name evidence="10" type="primary">sufS</name>
    <name evidence="10" type="ORF">IAC75_03170</name>
</gene>
<accession>A0A9D1T1I4</accession>
<evidence type="ECO:0000256" key="2">
    <source>
        <dbReference type="ARBA" id="ARBA00002824"/>
    </source>
</evidence>
<evidence type="ECO:0000256" key="7">
    <source>
        <dbReference type="RuleBase" id="RU004504"/>
    </source>
</evidence>
<comment type="cofactor">
    <cofactor evidence="1 7">
        <name>pyridoxal 5'-phosphate</name>
        <dbReference type="ChEBI" id="CHEBI:597326"/>
    </cofactor>
</comment>
<keyword evidence="5 8" id="KW-0663">Pyridoxal phosphate</keyword>